<organism evidence="1 2">
    <name type="scientific">Mauremys mutica</name>
    <name type="common">yellowpond turtle</name>
    <dbReference type="NCBI Taxonomy" id="74926"/>
    <lineage>
        <taxon>Eukaryota</taxon>
        <taxon>Metazoa</taxon>
        <taxon>Chordata</taxon>
        <taxon>Craniata</taxon>
        <taxon>Vertebrata</taxon>
        <taxon>Euteleostomi</taxon>
        <taxon>Archelosauria</taxon>
        <taxon>Testudinata</taxon>
        <taxon>Testudines</taxon>
        <taxon>Cryptodira</taxon>
        <taxon>Durocryptodira</taxon>
        <taxon>Testudinoidea</taxon>
        <taxon>Geoemydidae</taxon>
        <taxon>Geoemydinae</taxon>
        <taxon>Mauremys</taxon>
    </lineage>
</organism>
<dbReference type="Proteomes" id="UP000827986">
    <property type="component" value="Unassembled WGS sequence"/>
</dbReference>
<comment type="caution">
    <text evidence="1">The sequence shown here is derived from an EMBL/GenBank/DDBJ whole genome shotgun (WGS) entry which is preliminary data.</text>
</comment>
<proteinExistence type="predicted"/>
<evidence type="ECO:0000313" key="2">
    <source>
        <dbReference type="Proteomes" id="UP000827986"/>
    </source>
</evidence>
<dbReference type="EMBL" id="JAHDVG010000468">
    <property type="protein sequence ID" value="KAH1181323.1"/>
    <property type="molecule type" value="Genomic_DNA"/>
</dbReference>
<accession>A0A9D3XK07</accession>
<protein>
    <submittedName>
        <fullName evidence="1">Uncharacterized protein</fullName>
    </submittedName>
</protein>
<name>A0A9D3XK07_9SAUR</name>
<reference evidence="1" key="1">
    <citation type="submission" date="2021-09" db="EMBL/GenBank/DDBJ databases">
        <title>The genome of Mauremys mutica provides insights into the evolution of semi-aquatic lifestyle.</title>
        <authorList>
            <person name="Gong S."/>
            <person name="Gao Y."/>
        </authorList>
    </citation>
    <scope>NUCLEOTIDE SEQUENCE</scope>
    <source>
        <strain evidence="1">MM-2020</strain>
        <tissue evidence="1">Muscle</tissue>
    </source>
</reference>
<gene>
    <name evidence="1" type="ORF">KIL84_005049</name>
</gene>
<sequence length="152" mass="16464">MNYEGLEIAVTEIVHGLEKPYTKARKLRVSAYSFSTDHPFEGVEHALIALQNATGDIPLDNHGWPQICREIPWLLSHPVRAGHMQGGSNSLLPQLSPKSYNAMGSPLLAALNPCKHFNGSSTLLSINSKKGDSKSPFSFSDLALTIAKTAPV</sequence>
<dbReference type="AlphaFoldDB" id="A0A9D3XK07"/>
<keyword evidence="2" id="KW-1185">Reference proteome</keyword>
<evidence type="ECO:0000313" key="1">
    <source>
        <dbReference type="EMBL" id="KAH1181323.1"/>
    </source>
</evidence>